<dbReference type="PANTHER" id="PTHR33246:SF51">
    <property type="entry name" value="MYB_SANT-LIKE DOMAIN-CONTAINING PROTEIN"/>
    <property type="match status" value="1"/>
</dbReference>
<comment type="caution">
    <text evidence="2">The sequence shown here is derived from an EMBL/GenBank/DDBJ whole genome shotgun (WGS) entry which is preliminary data.</text>
</comment>
<feature type="compositionally biased region" description="Acidic residues" evidence="1">
    <location>
        <begin position="236"/>
        <end position="245"/>
    </location>
</feature>
<feature type="compositionally biased region" description="Low complexity" evidence="1">
    <location>
        <begin position="7"/>
        <end position="17"/>
    </location>
</feature>
<feature type="compositionally biased region" description="Polar residues" evidence="1">
    <location>
        <begin position="81"/>
        <end position="92"/>
    </location>
</feature>
<accession>A0A0L0VLN6</accession>
<reference evidence="3" key="1">
    <citation type="submission" date="2014-03" db="EMBL/GenBank/DDBJ databases">
        <title>The Genome Sequence of Puccinia striiformis f. sp. tritici PST-78.</title>
        <authorList>
            <consortium name="The Broad Institute Genome Sequencing Platform"/>
            <person name="Cuomo C."/>
            <person name="Hulbert S."/>
            <person name="Chen X."/>
            <person name="Walker B."/>
            <person name="Young S.K."/>
            <person name="Zeng Q."/>
            <person name="Gargeya S."/>
            <person name="Fitzgerald M."/>
            <person name="Haas B."/>
            <person name="Abouelleil A."/>
            <person name="Alvarado L."/>
            <person name="Arachchi H.M."/>
            <person name="Berlin A.M."/>
            <person name="Chapman S.B."/>
            <person name="Goldberg J."/>
            <person name="Griggs A."/>
            <person name="Gujja S."/>
            <person name="Hansen M."/>
            <person name="Howarth C."/>
            <person name="Imamovic A."/>
            <person name="Larimer J."/>
            <person name="McCowan C."/>
            <person name="Montmayeur A."/>
            <person name="Murphy C."/>
            <person name="Neiman D."/>
            <person name="Pearson M."/>
            <person name="Priest M."/>
            <person name="Roberts A."/>
            <person name="Saif S."/>
            <person name="Shea T."/>
            <person name="Sisk P."/>
            <person name="Sykes S."/>
            <person name="Wortman J."/>
            <person name="Nusbaum C."/>
            <person name="Birren B."/>
        </authorList>
    </citation>
    <scope>NUCLEOTIDE SEQUENCE [LARGE SCALE GENOMIC DNA]</scope>
    <source>
        <strain evidence="3">race PST-78</strain>
    </source>
</reference>
<keyword evidence="3" id="KW-1185">Reference proteome</keyword>
<sequence length="468" mass="52379">MAEDVESPVSSSNPVPSTTRTGKVNTRNKNSATKTGTPKKRHRRTNAQIALDEAEAERNGTKTKKAKVTRASRSGSKKKSPGTQGIDTTDNNPQFILSDYQHICSYLEDDEKFSNLYGDKKTDVGPKVLTKKAAFEIFAIYVNAHSNKRLSLNGRQLQQRIGYFMSKKFMPTKHFANHTGAGILDDNPHATIDELLESKCPCYARFDTIFGTRANVTPLSQFDSLRPTPLNRLINEDGDLNEDEWGDSHSQQHADIGDINNSMCMDDLVPPLSDKEPDSSTPAFVTCTALVRYDPNRASASAPKSTSSSVPINPSTGTVPVTPTPSAPRRTFANQNNANELAPPKEQPDKAKSSLASAYQSVSEKKYEMLETHLVWQKERFQQETQIRQESENRRHKLDQDTLKRKEDIENQRLGWEKERYDHERAERAAVATADKIKQNDRLAAAERWLAQGKSASEVESLLKVIFQ</sequence>
<feature type="compositionally biased region" description="Basic residues" evidence="1">
    <location>
        <begin position="61"/>
        <end position="80"/>
    </location>
</feature>
<feature type="compositionally biased region" description="Low complexity" evidence="1">
    <location>
        <begin position="298"/>
        <end position="321"/>
    </location>
</feature>
<evidence type="ECO:0000313" key="3">
    <source>
        <dbReference type="Proteomes" id="UP000054564"/>
    </source>
</evidence>
<feature type="region of interest" description="Disordered" evidence="1">
    <location>
        <begin position="1"/>
        <end position="92"/>
    </location>
</feature>
<organism evidence="2 3">
    <name type="scientific">Puccinia striiformis f. sp. tritici PST-78</name>
    <dbReference type="NCBI Taxonomy" id="1165861"/>
    <lineage>
        <taxon>Eukaryota</taxon>
        <taxon>Fungi</taxon>
        <taxon>Dikarya</taxon>
        <taxon>Basidiomycota</taxon>
        <taxon>Pucciniomycotina</taxon>
        <taxon>Pucciniomycetes</taxon>
        <taxon>Pucciniales</taxon>
        <taxon>Pucciniaceae</taxon>
        <taxon>Puccinia</taxon>
    </lineage>
</organism>
<evidence type="ECO:0000256" key="1">
    <source>
        <dbReference type="SAM" id="MobiDB-lite"/>
    </source>
</evidence>
<protein>
    <submittedName>
        <fullName evidence="2">Uncharacterized protein</fullName>
    </submittedName>
</protein>
<feature type="compositionally biased region" description="Basic and acidic residues" evidence="1">
    <location>
        <begin position="246"/>
        <end position="256"/>
    </location>
</feature>
<name>A0A0L0VLN6_9BASI</name>
<feature type="region of interest" description="Disordered" evidence="1">
    <location>
        <begin position="236"/>
        <end position="258"/>
    </location>
</feature>
<proteinExistence type="predicted"/>
<feature type="compositionally biased region" description="Polar residues" evidence="1">
    <location>
        <begin position="18"/>
        <end position="36"/>
    </location>
</feature>
<gene>
    <name evidence="2" type="ORF">PSTG_06539</name>
</gene>
<dbReference type="EMBL" id="AJIL01000039">
    <property type="protein sequence ID" value="KNF00127.1"/>
    <property type="molecule type" value="Genomic_DNA"/>
</dbReference>
<evidence type="ECO:0000313" key="2">
    <source>
        <dbReference type="EMBL" id="KNF00127.1"/>
    </source>
</evidence>
<dbReference type="PANTHER" id="PTHR33246">
    <property type="entry name" value="CCHC-TYPE DOMAIN-CONTAINING PROTEIN"/>
    <property type="match status" value="1"/>
</dbReference>
<feature type="region of interest" description="Disordered" evidence="1">
    <location>
        <begin position="297"/>
        <end position="354"/>
    </location>
</feature>
<dbReference type="AlphaFoldDB" id="A0A0L0VLN6"/>
<dbReference type="Proteomes" id="UP000054564">
    <property type="component" value="Unassembled WGS sequence"/>
</dbReference>